<dbReference type="Proteomes" id="UP001482620">
    <property type="component" value="Unassembled WGS sequence"/>
</dbReference>
<accession>A0ABV0TK42</accession>
<reference evidence="2 3" key="1">
    <citation type="submission" date="2021-06" db="EMBL/GenBank/DDBJ databases">
        <authorList>
            <person name="Palmer J.M."/>
        </authorList>
    </citation>
    <scope>NUCLEOTIDE SEQUENCE [LARGE SCALE GENOMIC DNA]</scope>
    <source>
        <strain evidence="3">if_2019</strain>
        <tissue evidence="2">Muscle</tissue>
    </source>
</reference>
<proteinExistence type="predicted"/>
<evidence type="ECO:0000313" key="2">
    <source>
        <dbReference type="EMBL" id="MEQ2233184.1"/>
    </source>
</evidence>
<evidence type="ECO:0000256" key="1">
    <source>
        <dbReference type="SAM" id="MobiDB-lite"/>
    </source>
</evidence>
<name>A0ABV0TK42_9TELE</name>
<feature type="region of interest" description="Disordered" evidence="1">
    <location>
        <begin position="66"/>
        <end position="93"/>
    </location>
</feature>
<gene>
    <name evidence="2" type="ORF">ILYODFUR_019384</name>
</gene>
<organism evidence="2 3">
    <name type="scientific">Ilyodon furcidens</name>
    <name type="common">goldbreast splitfin</name>
    <dbReference type="NCBI Taxonomy" id="33524"/>
    <lineage>
        <taxon>Eukaryota</taxon>
        <taxon>Metazoa</taxon>
        <taxon>Chordata</taxon>
        <taxon>Craniata</taxon>
        <taxon>Vertebrata</taxon>
        <taxon>Euteleostomi</taxon>
        <taxon>Actinopterygii</taxon>
        <taxon>Neopterygii</taxon>
        <taxon>Teleostei</taxon>
        <taxon>Neoteleostei</taxon>
        <taxon>Acanthomorphata</taxon>
        <taxon>Ovalentaria</taxon>
        <taxon>Atherinomorphae</taxon>
        <taxon>Cyprinodontiformes</taxon>
        <taxon>Goodeidae</taxon>
        <taxon>Ilyodon</taxon>
    </lineage>
</organism>
<dbReference type="EMBL" id="JAHRIQ010036694">
    <property type="protein sequence ID" value="MEQ2233184.1"/>
    <property type="molecule type" value="Genomic_DNA"/>
</dbReference>
<feature type="compositionally biased region" description="Low complexity" evidence="1">
    <location>
        <begin position="78"/>
        <end position="93"/>
    </location>
</feature>
<sequence length="133" mass="14502">MKTGLKLDFIIYMSRKRLFSSWLDTGEAFLWIKRYRESTAVWGGTAGASTLYPIPSSGHRLVLSPLSVRPPPERKLHLPAPSSRPPLSSSPRRSAAVSSVPVAFLGVGASCVTIKSAESLFSTGEQMDPSFDY</sequence>
<protein>
    <submittedName>
        <fullName evidence="2">Uncharacterized protein</fullName>
    </submittedName>
</protein>
<keyword evidence="3" id="KW-1185">Reference proteome</keyword>
<evidence type="ECO:0000313" key="3">
    <source>
        <dbReference type="Proteomes" id="UP001482620"/>
    </source>
</evidence>
<comment type="caution">
    <text evidence="2">The sequence shown here is derived from an EMBL/GenBank/DDBJ whole genome shotgun (WGS) entry which is preliminary data.</text>
</comment>